<dbReference type="OrthoDB" id="27823at2759"/>
<evidence type="ECO:0008006" key="7">
    <source>
        <dbReference type="Google" id="ProtNLM"/>
    </source>
</evidence>
<name>A0A8H7ZRF3_9FUNG</name>
<evidence type="ECO:0000256" key="2">
    <source>
        <dbReference type="ARBA" id="ARBA00022490"/>
    </source>
</evidence>
<organism evidence="5 6">
    <name type="scientific">Olpidium bornovanus</name>
    <dbReference type="NCBI Taxonomy" id="278681"/>
    <lineage>
        <taxon>Eukaryota</taxon>
        <taxon>Fungi</taxon>
        <taxon>Fungi incertae sedis</taxon>
        <taxon>Olpidiomycota</taxon>
        <taxon>Olpidiomycotina</taxon>
        <taxon>Olpidiomycetes</taxon>
        <taxon>Olpidiales</taxon>
        <taxon>Olpidiaceae</taxon>
        <taxon>Olpidium</taxon>
    </lineage>
</organism>
<accession>A0A8H7ZRF3</accession>
<dbReference type="GO" id="GO:0005543">
    <property type="term" value="F:phospholipid binding"/>
    <property type="evidence" value="ECO:0007669"/>
    <property type="project" value="TreeGrafter"/>
</dbReference>
<dbReference type="GO" id="GO:0120104">
    <property type="term" value="C:mitotic actomyosin contractile ring, proximal layer"/>
    <property type="evidence" value="ECO:0007669"/>
    <property type="project" value="TreeGrafter"/>
</dbReference>
<keyword evidence="3" id="KW-0597">Phosphoprotein</keyword>
<reference evidence="5 6" key="1">
    <citation type="journal article" name="Sci. Rep.">
        <title>Genome-scale phylogenetic analyses confirm Olpidium as the closest living zoosporic fungus to the non-flagellated, terrestrial fungi.</title>
        <authorList>
            <person name="Chang Y."/>
            <person name="Rochon D."/>
            <person name="Sekimoto S."/>
            <person name="Wang Y."/>
            <person name="Chovatia M."/>
            <person name="Sandor L."/>
            <person name="Salamov A."/>
            <person name="Grigoriev I.V."/>
            <person name="Stajich J.E."/>
            <person name="Spatafora J.W."/>
        </authorList>
    </citation>
    <scope>NUCLEOTIDE SEQUENCE [LARGE SCALE GENOMIC DNA]</scope>
    <source>
        <strain evidence="5">S191</strain>
    </source>
</reference>
<keyword evidence="2" id="KW-0963">Cytoplasm</keyword>
<gene>
    <name evidence="5" type="ORF">BJ554DRAFT_2057</name>
</gene>
<feature type="non-terminal residue" evidence="5">
    <location>
        <position position="320"/>
    </location>
</feature>
<evidence type="ECO:0000256" key="1">
    <source>
        <dbReference type="ARBA" id="ARBA00004496"/>
    </source>
</evidence>
<dbReference type="AlphaFoldDB" id="A0A8H7ZRF3"/>
<feature type="region of interest" description="Disordered" evidence="4">
    <location>
        <begin position="186"/>
        <end position="212"/>
    </location>
</feature>
<dbReference type="PANTHER" id="PTHR23065">
    <property type="entry name" value="PROLINE-SERINE-THREONINE PHOSPHATASE INTERACTING PROTEIN 1"/>
    <property type="match status" value="1"/>
</dbReference>
<dbReference type="Proteomes" id="UP000673691">
    <property type="component" value="Unassembled WGS sequence"/>
</dbReference>
<dbReference type="InterPro" id="IPR027267">
    <property type="entry name" value="AH/BAR_dom_sf"/>
</dbReference>
<protein>
    <recommendedName>
        <fullName evidence="7">F-BAR domain-containing protein</fullName>
    </recommendedName>
</protein>
<dbReference type="SUPFAM" id="SSF103657">
    <property type="entry name" value="BAR/IMD domain-like"/>
    <property type="match status" value="1"/>
</dbReference>
<feature type="non-terminal residue" evidence="5">
    <location>
        <position position="1"/>
    </location>
</feature>
<evidence type="ECO:0000313" key="6">
    <source>
        <dbReference type="Proteomes" id="UP000673691"/>
    </source>
</evidence>
<proteinExistence type="predicted"/>
<comment type="caution">
    <text evidence="5">The sequence shown here is derived from an EMBL/GenBank/DDBJ whole genome shotgun (WGS) entry which is preliminary data.</text>
</comment>
<comment type="subcellular location">
    <subcellularLocation>
        <location evidence="1">Cytoplasm</location>
    </subcellularLocation>
</comment>
<sequence length="320" mass="35059">NSLDVVRAEFERTGRNHLELAQQIRKELDLTIIAFMYKQREARKPVATSMEKLLKAKALAANTAIKAKEKYETECIKANGLSAIKNTVFGKEYDKVRTKAKLEKTEQTARTADRDYANAVDKLSDISKRWEKEWRAALDKFQSLEIERIDFTKETLWAYANILSIACVKDDEAGILPSAPYGAAARELQGQDGQRQSADAGGEGRTGSTAYAAPANFGGSEMSSTPTMAAAASGDSLSLMFPGLPSFESGQPLSTDLSGYYAGASGAPGGETSFDGVLRQRDSVASFDVMENLLGKRPFPETHSLYDQYVRRPLDEQQGK</sequence>
<dbReference type="PANTHER" id="PTHR23065:SF7">
    <property type="entry name" value="NOSTRIN, ISOFORM H"/>
    <property type="match status" value="1"/>
</dbReference>
<keyword evidence="6" id="KW-1185">Reference proteome</keyword>
<evidence type="ECO:0000256" key="3">
    <source>
        <dbReference type="ARBA" id="ARBA00022553"/>
    </source>
</evidence>
<dbReference type="EMBL" id="JAEFCI010009394">
    <property type="protein sequence ID" value="KAG5457834.1"/>
    <property type="molecule type" value="Genomic_DNA"/>
</dbReference>
<dbReference type="GO" id="GO:0007010">
    <property type="term" value="P:cytoskeleton organization"/>
    <property type="evidence" value="ECO:0007669"/>
    <property type="project" value="TreeGrafter"/>
</dbReference>
<dbReference type="Gene3D" id="1.20.1270.60">
    <property type="entry name" value="Arfaptin homology (AH) domain/BAR domain"/>
    <property type="match status" value="1"/>
</dbReference>
<dbReference type="GO" id="GO:0009898">
    <property type="term" value="C:cytoplasmic side of plasma membrane"/>
    <property type="evidence" value="ECO:0007669"/>
    <property type="project" value="TreeGrafter"/>
</dbReference>
<evidence type="ECO:0000256" key="4">
    <source>
        <dbReference type="SAM" id="MobiDB-lite"/>
    </source>
</evidence>
<evidence type="ECO:0000313" key="5">
    <source>
        <dbReference type="EMBL" id="KAG5457834.1"/>
    </source>
</evidence>